<dbReference type="EMBL" id="MCBS01018610">
    <property type="protein sequence ID" value="RKF81138.1"/>
    <property type="molecule type" value="Genomic_DNA"/>
</dbReference>
<evidence type="ECO:0000313" key="2">
    <source>
        <dbReference type="Proteomes" id="UP000285326"/>
    </source>
</evidence>
<name>A0A420J2Y8_9PEZI</name>
<comment type="caution">
    <text evidence="1">The sequence shown here is derived from an EMBL/GenBank/DDBJ whole genome shotgun (WGS) entry which is preliminary data.</text>
</comment>
<organism evidence="1 2">
    <name type="scientific">Golovinomyces cichoracearum</name>
    <dbReference type="NCBI Taxonomy" id="62708"/>
    <lineage>
        <taxon>Eukaryota</taxon>
        <taxon>Fungi</taxon>
        <taxon>Dikarya</taxon>
        <taxon>Ascomycota</taxon>
        <taxon>Pezizomycotina</taxon>
        <taxon>Leotiomycetes</taxon>
        <taxon>Erysiphales</taxon>
        <taxon>Erysiphaceae</taxon>
        <taxon>Golovinomyces</taxon>
    </lineage>
</organism>
<sequence length="190" mass="20951">MQQNLTISEQAGRDGSLPGKCDVNKANCKQHEVEKLLINDHAKSIFVKKGVKYGLLIEMMQSNISFFAAEKTDIGGEGADGIIAACIDKAHSTLPMSSSFDQLITIRPGDSVQDMLSKIDDVMEKADQPIQSKDQYFTVQRLLSEKNNSKRLLDVNESSISWGDKFSGAEIISLIYDMAVTIYGIKNGRD</sequence>
<dbReference type="AlphaFoldDB" id="A0A420J2Y8"/>
<gene>
    <name evidence="1" type="ORF">GcM1_186027</name>
</gene>
<evidence type="ECO:0000313" key="1">
    <source>
        <dbReference type="EMBL" id="RKF81138.1"/>
    </source>
</evidence>
<reference evidence="1 2" key="1">
    <citation type="journal article" date="2018" name="BMC Genomics">
        <title>Comparative genome analyses reveal sequence features reflecting distinct modes of host-adaptation between dicot and monocot powdery mildew.</title>
        <authorList>
            <person name="Wu Y."/>
            <person name="Ma X."/>
            <person name="Pan Z."/>
            <person name="Kale S.D."/>
            <person name="Song Y."/>
            <person name="King H."/>
            <person name="Zhang Q."/>
            <person name="Presley C."/>
            <person name="Deng X."/>
            <person name="Wei C.I."/>
            <person name="Xiao S."/>
        </authorList>
    </citation>
    <scope>NUCLEOTIDE SEQUENCE [LARGE SCALE GENOMIC DNA]</scope>
    <source>
        <strain evidence="1">UMSG1</strain>
    </source>
</reference>
<proteinExistence type="predicted"/>
<dbReference type="Proteomes" id="UP000285326">
    <property type="component" value="Unassembled WGS sequence"/>
</dbReference>
<accession>A0A420J2Y8</accession>
<protein>
    <submittedName>
        <fullName evidence="1">Uncharacterized protein</fullName>
    </submittedName>
</protein>